<dbReference type="GO" id="GO:0055085">
    <property type="term" value="P:transmembrane transport"/>
    <property type="evidence" value="ECO:0007669"/>
    <property type="project" value="InterPro"/>
</dbReference>
<feature type="region of interest" description="Disordered" evidence="10">
    <location>
        <begin position="1"/>
        <end position="20"/>
    </location>
</feature>
<dbReference type="GO" id="GO:0098797">
    <property type="term" value="C:plasma membrane protein complex"/>
    <property type="evidence" value="ECO:0007669"/>
    <property type="project" value="TreeGrafter"/>
</dbReference>
<evidence type="ECO:0000313" key="13">
    <source>
        <dbReference type="EMBL" id="GHH54434.1"/>
    </source>
</evidence>
<evidence type="ECO:0000256" key="7">
    <source>
        <dbReference type="ARBA" id="ARBA00022927"/>
    </source>
</evidence>
<evidence type="ECO:0000256" key="2">
    <source>
        <dbReference type="ARBA" id="ARBA00006555"/>
    </source>
</evidence>
<protein>
    <submittedName>
        <fullName evidence="13">Cell envelope biogenesis protein TonB</fullName>
    </submittedName>
</protein>
<reference evidence="13" key="2">
    <citation type="submission" date="2020-09" db="EMBL/GenBank/DDBJ databases">
        <authorList>
            <person name="Sun Q."/>
            <person name="Ohkuma M."/>
        </authorList>
    </citation>
    <scope>NUCLEOTIDE SEQUENCE</scope>
    <source>
        <strain evidence="13">JCM 13306</strain>
    </source>
</reference>
<evidence type="ECO:0000256" key="4">
    <source>
        <dbReference type="ARBA" id="ARBA00022475"/>
    </source>
</evidence>
<dbReference type="Gene3D" id="3.30.1150.10">
    <property type="match status" value="1"/>
</dbReference>
<keyword evidence="14" id="KW-1185">Reference proteome</keyword>
<keyword evidence="9 11" id="KW-0472">Membrane</keyword>
<organism evidence="13 14">
    <name type="scientific">Xanthomonas boreopolis</name>
    <dbReference type="NCBI Taxonomy" id="86183"/>
    <lineage>
        <taxon>Bacteria</taxon>
        <taxon>Pseudomonadati</taxon>
        <taxon>Pseudomonadota</taxon>
        <taxon>Gammaproteobacteria</taxon>
        <taxon>Lysobacterales</taxon>
        <taxon>Lysobacteraceae</taxon>
        <taxon>Xanthomonas</taxon>
    </lineage>
</organism>
<dbReference type="RefSeq" id="WP_434029349.1">
    <property type="nucleotide sequence ID" value="NZ_BNBA01000015.1"/>
</dbReference>
<dbReference type="AlphaFoldDB" id="A0A919F8F6"/>
<feature type="region of interest" description="Disordered" evidence="10">
    <location>
        <begin position="52"/>
        <end position="104"/>
    </location>
</feature>
<evidence type="ECO:0000313" key="14">
    <source>
        <dbReference type="Proteomes" id="UP000623958"/>
    </source>
</evidence>
<keyword evidence="6 11" id="KW-0812">Transmembrane</keyword>
<reference evidence="13" key="1">
    <citation type="journal article" date="2014" name="Int. J. Syst. Evol. Microbiol.">
        <title>Complete genome sequence of Corynebacterium casei LMG S-19264T (=DSM 44701T), isolated from a smear-ripened cheese.</title>
        <authorList>
            <consortium name="US DOE Joint Genome Institute (JGI-PGF)"/>
            <person name="Walter F."/>
            <person name="Albersmeier A."/>
            <person name="Kalinowski J."/>
            <person name="Ruckert C."/>
        </authorList>
    </citation>
    <scope>NUCLEOTIDE SEQUENCE</scope>
    <source>
        <strain evidence="13">JCM 13306</strain>
    </source>
</reference>
<evidence type="ECO:0000256" key="6">
    <source>
        <dbReference type="ARBA" id="ARBA00022692"/>
    </source>
</evidence>
<sequence>MAMSPTHDIRHQGDVPAEERERTVSPLLWALLILLLIAAPAWWWIRNSSERPETVAAPPAPPTASEVIPAPAQPKQPSMVKQEPQRSAPVVRNRDARPLGGNPLPIYPPRALRAGIEGSVVARVSIDARGHVDDVEIIERKGTRDRELDRAVIDAVRGWRFEPAIRNGHAVASTVQLPVDFKAQQ</sequence>
<keyword evidence="3" id="KW-0813">Transport</keyword>
<name>A0A919F8F6_9XANT</name>
<accession>A0A919F8F6</accession>
<feature type="compositionally biased region" description="Basic and acidic residues" evidence="10">
    <location>
        <begin position="7"/>
        <end position="20"/>
    </location>
</feature>
<keyword evidence="4" id="KW-1003">Cell membrane</keyword>
<keyword evidence="5" id="KW-0997">Cell inner membrane</keyword>
<dbReference type="InterPro" id="IPR037682">
    <property type="entry name" value="TonB_C"/>
</dbReference>
<evidence type="ECO:0000256" key="8">
    <source>
        <dbReference type="ARBA" id="ARBA00022989"/>
    </source>
</evidence>
<dbReference type="Pfam" id="PF03544">
    <property type="entry name" value="TonB_C"/>
    <property type="match status" value="1"/>
</dbReference>
<evidence type="ECO:0000256" key="1">
    <source>
        <dbReference type="ARBA" id="ARBA00004383"/>
    </source>
</evidence>
<keyword evidence="8 11" id="KW-1133">Transmembrane helix</keyword>
<comment type="similarity">
    <text evidence="2">Belongs to the TonB family.</text>
</comment>
<feature type="transmembrane region" description="Helical" evidence="11">
    <location>
        <begin position="27"/>
        <end position="45"/>
    </location>
</feature>
<dbReference type="InterPro" id="IPR051045">
    <property type="entry name" value="TonB-dependent_transducer"/>
</dbReference>
<comment type="subcellular location">
    <subcellularLocation>
        <location evidence="1">Cell inner membrane</location>
        <topology evidence="1">Single-pass membrane protein</topology>
        <orientation evidence="1">Periplasmic side</orientation>
    </subcellularLocation>
</comment>
<keyword evidence="7" id="KW-0653">Protein transport</keyword>
<dbReference type="InterPro" id="IPR006260">
    <property type="entry name" value="TonB/TolA_C"/>
</dbReference>
<dbReference type="EMBL" id="BNBA01000015">
    <property type="protein sequence ID" value="GHH54434.1"/>
    <property type="molecule type" value="Genomic_DNA"/>
</dbReference>
<dbReference type="PANTHER" id="PTHR33446:SF2">
    <property type="entry name" value="PROTEIN TONB"/>
    <property type="match status" value="1"/>
</dbReference>
<evidence type="ECO:0000256" key="3">
    <source>
        <dbReference type="ARBA" id="ARBA00022448"/>
    </source>
</evidence>
<evidence type="ECO:0000256" key="11">
    <source>
        <dbReference type="SAM" id="Phobius"/>
    </source>
</evidence>
<evidence type="ECO:0000259" key="12">
    <source>
        <dbReference type="PROSITE" id="PS52015"/>
    </source>
</evidence>
<evidence type="ECO:0000256" key="9">
    <source>
        <dbReference type="ARBA" id="ARBA00023136"/>
    </source>
</evidence>
<evidence type="ECO:0000256" key="5">
    <source>
        <dbReference type="ARBA" id="ARBA00022519"/>
    </source>
</evidence>
<dbReference type="PANTHER" id="PTHR33446">
    <property type="entry name" value="PROTEIN TONB-RELATED"/>
    <property type="match status" value="1"/>
</dbReference>
<gene>
    <name evidence="13" type="ORF">GCM10009090_21240</name>
</gene>
<feature type="domain" description="TonB C-terminal" evidence="12">
    <location>
        <begin position="92"/>
        <end position="185"/>
    </location>
</feature>
<dbReference type="PROSITE" id="PS52015">
    <property type="entry name" value="TONB_CTD"/>
    <property type="match status" value="1"/>
</dbReference>
<proteinExistence type="inferred from homology"/>
<evidence type="ECO:0000256" key="10">
    <source>
        <dbReference type="SAM" id="MobiDB-lite"/>
    </source>
</evidence>
<dbReference type="SUPFAM" id="SSF74653">
    <property type="entry name" value="TolA/TonB C-terminal domain"/>
    <property type="match status" value="1"/>
</dbReference>
<dbReference type="NCBIfam" id="TIGR01352">
    <property type="entry name" value="tonB_Cterm"/>
    <property type="match status" value="1"/>
</dbReference>
<dbReference type="Proteomes" id="UP000623958">
    <property type="component" value="Unassembled WGS sequence"/>
</dbReference>
<comment type="caution">
    <text evidence="13">The sequence shown here is derived from an EMBL/GenBank/DDBJ whole genome shotgun (WGS) entry which is preliminary data.</text>
</comment>
<dbReference type="GO" id="GO:0015031">
    <property type="term" value="P:protein transport"/>
    <property type="evidence" value="ECO:0007669"/>
    <property type="project" value="UniProtKB-KW"/>
</dbReference>
<dbReference type="GO" id="GO:0031992">
    <property type="term" value="F:energy transducer activity"/>
    <property type="evidence" value="ECO:0007669"/>
    <property type="project" value="TreeGrafter"/>
</dbReference>